<name>A0A168AL96_9EURO</name>
<dbReference type="OrthoDB" id="205166at2759"/>
<feature type="region of interest" description="Disordered" evidence="3">
    <location>
        <begin position="207"/>
        <end position="300"/>
    </location>
</feature>
<proteinExistence type="predicted"/>
<comment type="subcellular location">
    <subcellularLocation>
        <location evidence="1">Nucleus</location>
    </subcellularLocation>
</comment>
<dbReference type="VEuPathDB" id="FungiDB:AAP_02158"/>
<evidence type="ECO:0000313" key="4">
    <source>
        <dbReference type="EMBL" id="KZZ94065.1"/>
    </source>
</evidence>
<sequence>MSNYALLDQASEDTFHTKRLLNVEEKPFKRVSRRLLKSNLIAAAPSDIAQPKDKKEREKQWQELHNDVTLDFAAFQGSLARIQFLFDSNEQERKRYEEEKLRIEQTAQTVRDNSAELRNQLAEAQKTLALRKIYDELAEKITSNRLLKPRDDQKVKLEELTAEIAKLEQEREEYAKTWAERREQFGRIVEEGMQLRRLIRDEKEEVERLEGMQNTEDNEEIDTSLVKSANIPAKDKDKEPLKRSDSNVQTGGESERSTSFQQSTTATPTPLGKGTPHDDEDENMVDEGEIMSDDDKMDTT</sequence>
<keyword evidence="5" id="KW-1185">Reference proteome</keyword>
<organism evidence="4 5">
    <name type="scientific">Ascosphaera apis ARSEF 7405</name>
    <dbReference type="NCBI Taxonomy" id="392613"/>
    <lineage>
        <taxon>Eukaryota</taxon>
        <taxon>Fungi</taxon>
        <taxon>Dikarya</taxon>
        <taxon>Ascomycota</taxon>
        <taxon>Pezizomycotina</taxon>
        <taxon>Eurotiomycetes</taxon>
        <taxon>Eurotiomycetidae</taxon>
        <taxon>Onygenales</taxon>
        <taxon>Ascosphaeraceae</taxon>
        <taxon>Ascosphaera</taxon>
    </lineage>
</organism>
<evidence type="ECO:0000313" key="5">
    <source>
        <dbReference type="Proteomes" id="UP000242877"/>
    </source>
</evidence>
<dbReference type="Proteomes" id="UP000242877">
    <property type="component" value="Unassembled WGS sequence"/>
</dbReference>
<dbReference type="InterPro" id="IPR008501">
    <property type="entry name" value="THOC7/Mft1"/>
</dbReference>
<feature type="compositionally biased region" description="Basic and acidic residues" evidence="3">
    <location>
        <begin position="233"/>
        <end position="245"/>
    </location>
</feature>
<keyword evidence="2" id="KW-0539">Nucleus</keyword>
<dbReference type="GO" id="GO:0000445">
    <property type="term" value="C:THO complex part of transcription export complex"/>
    <property type="evidence" value="ECO:0007669"/>
    <property type="project" value="InterPro"/>
</dbReference>
<dbReference type="AlphaFoldDB" id="A0A168AL96"/>
<dbReference type="Pfam" id="PF05615">
    <property type="entry name" value="THOC7"/>
    <property type="match status" value="1"/>
</dbReference>
<reference evidence="4 5" key="1">
    <citation type="journal article" date="2016" name="Genome Biol. Evol.">
        <title>Divergent and convergent evolution of fungal pathogenicity.</title>
        <authorList>
            <person name="Shang Y."/>
            <person name="Xiao G."/>
            <person name="Zheng P."/>
            <person name="Cen K."/>
            <person name="Zhan S."/>
            <person name="Wang C."/>
        </authorList>
    </citation>
    <scope>NUCLEOTIDE SEQUENCE [LARGE SCALE GENOMIC DNA]</scope>
    <source>
        <strain evidence="4 5">ARSEF 7405</strain>
    </source>
</reference>
<protein>
    <submittedName>
        <fullName evidence="4">Tho complex subunit 7/Mft1p</fullName>
    </submittedName>
</protein>
<evidence type="ECO:0000256" key="1">
    <source>
        <dbReference type="ARBA" id="ARBA00004123"/>
    </source>
</evidence>
<dbReference type="EMBL" id="AZGZ01000007">
    <property type="protein sequence ID" value="KZZ94065.1"/>
    <property type="molecule type" value="Genomic_DNA"/>
</dbReference>
<accession>A0A168AL96</accession>
<dbReference type="GO" id="GO:0006397">
    <property type="term" value="P:mRNA processing"/>
    <property type="evidence" value="ECO:0007669"/>
    <property type="project" value="InterPro"/>
</dbReference>
<comment type="caution">
    <text evidence="4">The sequence shown here is derived from an EMBL/GenBank/DDBJ whole genome shotgun (WGS) entry which is preliminary data.</text>
</comment>
<gene>
    <name evidence="4" type="ORF">AAP_02158</name>
</gene>
<feature type="compositionally biased region" description="Polar residues" evidence="3">
    <location>
        <begin position="246"/>
        <end position="268"/>
    </location>
</feature>
<feature type="compositionally biased region" description="Acidic residues" evidence="3">
    <location>
        <begin position="278"/>
        <end position="292"/>
    </location>
</feature>
<evidence type="ECO:0000256" key="2">
    <source>
        <dbReference type="ARBA" id="ARBA00023242"/>
    </source>
</evidence>
<evidence type="ECO:0000256" key="3">
    <source>
        <dbReference type="SAM" id="MobiDB-lite"/>
    </source>
</evidence>